<evidence type="ECO:0000313" key="4">
    <source>
        <dbReference type="Proteomes" id="UP001445076"/>
    </source>
</evidence>
<organism evidence="3 4">
    <name type="scientific">Cherax quadricarinatus</name>
    <name type="common">Australian red claw crayfish</name>
    <dbReference type="NCBI Taxonomy" id="27406"/>
    <lineage>
        <taxon>Eukaryota</taxon>
        <taxon>Metazoa</taxon>
        <taxon>Ecdysozoa</taxon>
        <taxon>Arthropoda</taxon>
        <taxon>Crustacea</taxon>
        <taxon>Multicrustacea</taxon>
        <taxon>Malacostraca</taxon>
        <taxon>Eumalacostraca</taxon>
        <taxon>Eucarida</taxon>
        <taxon>Decapoda</taxon>
        <taxon>Pleocyemata</taxon>
        <taxon>Astacidea</taxon>
        <taxon>Parastacoidea</taxon>
        <taxon>Parastacidae</taxon>
        <taxon>Cherax</taxon>
    </lineage>
</organism>
<name>A0AAW0XK02_CHEQU</name>
<keyword evidence="1" id="KW-0812">Transmembrane</keyword>
<protein>
    <submittedName>
        <fullName evidence="3">Uncharacterized protein</fullName>
    </submittedName>
</protein>
<evidence type="ECO:0000256" key="1">
    <source>
        <dbReference type="SAM" id="Phobius"/>
    </source>
</evidence>
<gene>
    <name evidence="3" type="ORF">OTU49_000665</name>
</gene>
<dbReference type="AlphaFoldDB" id="A0AAW0XK02"/>
<comment type="caution">
    <text evidence="3">The sequence shown here is derived from an EMBL/GenBank/DDBJ whole genome shotgun (WGS) entry which is preliminary data.</text>
</comment>
<feature type="signal peptide" evidence="2">
    <location>
        <begin position="1"/>
        <end position="29"/>
    </location>
</feature>
<evidence type="ECO:0000256" key="2">
    <source>
        <dbReference type="SAM" id="SignalP"/>
    </source>
</evidence>
<keyword evidence="4" id="KW-1185">Reference proteome</keyword>
<dbReference type="EMBL" id="JARKIK010000021">
    <property type="protein sequence ID" value="KAK8744885.1"/>
    <property type="molecule type" value="Genomic_DNA"/>
</dbReference>
<feature type="transmembrane region" description="Helical" evidence="1">
    <location>
        <begin position="119"/>
        <end position="138"/>
    </location>
</feature>
<feature type="chain" id="PRO_5043855730" evidence="2">
    <location>
        <begin position="30"/>
        <end position="205"/>
    </location>
</feature>
<proteinExistence type="predicted"/>
<keyword evidence="2" id="KW-0732">Signal</keyword>
<keyword evidence="1" id="KW-1133">Transmembrane helix</keyword>
<keyword evidence="1" id="KW-0472">Membrane</keyword>
<sequence>VCSATDRIQTPGDMKLLILSICLVGLTLANNEVETNEIKEVKTIKLPTLGTIVKDILKLLAPLLEGTSLAKLLPLLGNIWVALEAIINTLALPTLLGVIGFINEIKIAILNWIRKPLEIINFVLAIIGLALMVVYGLLKEGDLKPLFGFEEAPATPAPTGYYHMETPEPYDTYSSYASSARALFDAPVVQRLAAMVHDAITKYDN</sequence>
<evidence type="ECO:0000313" key="3">
    <source>
        <dbReference type="EMBL" id="KAK8744885.1"/>
    </source>
</evidence>
<reference evidence="3 4" key="1">
    <citation type="journal article" date="2024" name="BMC Genomics">
        <title>Genome assembly of redclaw crayfish (Cherax quadricarinatus) provides insights into its immune adaptation and hypoxia tolerance.</title>
        <authorList>
            <person name="Liu Z."/>
            <person name="Zheng J."/>
            <person name="Li H."/>
            <person name="Fang K."/>
            <person name="Wang S."/>
            <person name="He J."/>
            <person name="Zhou D."/>
            <person name="Weng S."/>
            <person name="Chi M."/>
            <person name="Gu Z."/>
            <person name="He J."/>
            <person name="Li F."/>
            <person name="Wang M."/>
        </authorList>
    </citation>
    <scope>NUCLEOTIDE SEQUENCE [LARGE SCALE GENOMIC DNA]</scope>
    <source>
        <strain evidence="3">ZL_2023a</strain>
    </source>
</reference>
<accession>A0AAW0XK02</accession>
<dbReference type="Proteomes" id="UP001445076">
    <property type="component" value="Unassembled WGS sequence"/>
</dbReference>
<feature type="non-terminal residue" evidence="3">
    <location>
        <position position="1"/>
    </location>
</feature>
<feature type="transmembrane region" description="Helical" evidence="1">
    <location>
        <begin position="79"/>
        <end position="99"/>
    </location>
</feature>